<feature type="region of interest" description="Disordered" evidence="3">
    <location>
        <begin position="911"/>
        <end position="1001"/>
    </location>
</feature>
<keyword evidence="6" id="KW-1185">Reference proteome</keyword>
<feature type="compositionally biased region" description="Polar residues" evidence="3">
    <location>
        <begin position="1218"/>
        <end position="1242"/>
    </location>
</feature>
<accession>A0A6A6WF28</accession>
<feature type="compositionally biased region" description="Acidic residues" evidence="3">
    <location>
        <begin position="920"/>
        <end position="943"/>
    </location>
</feature>
<evidence type="ECO:0000259" key="4">
    <source>
        <dbReference type="SMART" id="SM00543"/>
    </source>
</evidence>
<dbReference type="InterPro" id="IPR039762">
    <property type="entry name" value="Nmd2/UPF2"/>
</dbReference>
<dbReference type="InterPro" id="IPR016024">
    <property type="entry name" value="ARM-type_fold"/>
</dbReference>
<feature type="compositionally biased region" description="Polar residues" evidence="3">
    <location>
        <begin position="1194"/>
        <end position="1211"/>
    </location>
</feature>
<feature type="compositionally biased region" description="Basic and acidic residues" evidence="3">
    <location>
        <begin position="443"/>
        <end position="456"/>
    </location>
</feature>
<evidence type="ECO:0000256" key="2">
    <source>
        <dbReference type="ARBA" id="ARBA00022490"/>
    </source>
</evidence>
<gene>
    <name evidence="5" type="ORF">EJ05DRAFT_436513</name>
</gene>
<feature type="region of interest" description="Disordered" evidence="3">
    <location>
        <begin position="1194"/>
        <end position="1252"/>
    </location>
</feature>
<dbReference type="Pfam" id="PF04050">
    <property type="entry name" value="Upf2"/>
    <property type="match status" value="1"/>
</dbReference>
<sequence>LRGLNARAWSGETELFTVQNSLDSSMKKNTAFIKRLRTAITASSKDTFLQEIRSLSLHKYLSEIISATFEGLCKLKTPAEISTGVEIVSALHQRFGPAEFTEKIGWLIGRGLSTPDKSILKSLAQDVREREERERIARQRVLLRVATELWLVGVLRSLEDTARPDEVGTKSKDGAKPVDITSKTKVAGSNARGDADAEPFPLEALKEMLGHDREHVNLPLVVIFVKAFAWDVLGVQLASSEGRKSVAEDGTTSSSAKGEEPMFNENMDPVADDSPMTSPELRQRFKNILSRYLDDVKSHILRNQKTLMAQGRRNAEAYVKSGEVFEDRQATHEKQIKTQEKLVANAQVMADALGVEMPDLQEKDSATAIGDNAIGLVKTGEYLRGQSDGPGIWEDEEERRFYENLIDLKDRVPGILLEDGKKKKSDEEQVGRKADGISVPGESKPDAEPSSEKAADIDDQSTTIVNKSMGAQVDSILARLPEFTTKDMVDQTATDFCFLNSKASRNRLIKAVQDLPRGRTDLMPLYARLVATLGKYLPDIPSSLITYLDDEFRSLQRRKSKDSLGQVRIQNVRYLAELTKFGVVPEHVIFHCLKVSLDEFSRMNIDIISHLLENCGRYLFRNPETSPRMVSFLDTLQRKKAAQHIGHQERMNLDNAIYHVNPPERAAIEQKERTPLDLFLRKLMYTDLSRRSLDKIVRQIRKLHWEEPDVVRSLEKIFTKPHRIKYGNIHLLAVILGSLNRYHANFVITVIDDLLEQIVLGLEVNDFRFNQRRLAEVKYLGELYIYRMVDSPTIFDTLYKIVAYGYENGTPKPGQVNALDLPDNFFRVRLVCSLLETCGVYYDKGQARKKLDFYLTYFQYYIQTKEILPMDIEFLVQDAFALLRPQWKITATLEEAYNTFSEAVKQNFQSAGLDRHADVDEVEPDSSSSDEEDEDLTLPDGDEEKSSGEDGEETQHNEDSSEEEEEDEQIVVTRQENERDPEADADFDRELAKLMSESMDSRKFDRKPVFDVPLPMRRGREAAAATSEEEPIQAPEVPSGPGTMKFSLLSRRGNRQQTRSIDLPSDSGFAVAMRTHQQVEKEEQQRIKNLVLNYDLRDENENDGESHFHYHLRPNPNHTERTKAEKLPVIEKQHNPYAQPRIDKAGTGRSTQRARKLQLSDVDWYDKSRSSPASKSISDVSVLSDLSAFPVIQQSQKTSKCADSSSSNESLATRPKFPTQSSSISLTTFPLNVSNQQGPSRNSRGRKYSQLT</sequence>
<dbReference type="AlphaFoldDB" id="A0A6A6WF28"/>
<proteinExistence type="predicted"/>
<dbReference type="PANTHER" id="PTHR12839:SF7">
    <property type="entry name" value="REGULATOR OF NONSENSE TRANSCRIPTS 2"/>
    <property type="match status" value="1"/>
</dbReference>
<dbReference type="GeneID" id="54482803"/>
<feature type="region of interest" description="Disordered" evidence="3">
    <location>
        <begin position="241"/>
        <end position="278"/>
    </location>
</feature>
<feature type="domain" description="MIF4G" evidence="4">
    <location>
        <begin position="678"/>
        <end position="886"/>
    </location>
</feature>
<dbReference type="GO" id="GO:0035145">
    <property type="term" value="C:exon-exon junction complex"/>
    <property type="evidence" value="ECO:0007669"/>
    <property type="project" value="TreeGrafter"/>
</dbReference>
<dbReference type="OrthoDB" id="27832at2759"/>
<feature type="non-terminal residue" evidence="5">
    <location>
        <position position="1"/>
    </location>
</feature>
<name>A0A6A6WF28_9PEZI</name>
<evidence type="ECO:0000313" key="6">
    <source>
        <dbReference type="Proteomes" id="UP000799437"/>
    </source>
</evidence>
<dbReference type="RefSeq" id="XP_033603041.1">
    <property type="nucleotide sequence ID" value="XM_033741749.1"/>
</dbReference>
<dbReference type="PANTHER" id="PTHR12839">
    <property type="entry name" value="NONSENSE-MEDIATED MRNA DECAY PROTEIN 2 UP-FRAMESHIFT SUPPRESSOR 2"/>
    <property type="match status" value="1"/>
</dbReference>
<feature type="compositionally biased region" description="Acidic residues" evidence="3">
    <location>
        <begin position="960"/>
        <end position="969"/>
    </location>
</feature>
<evidence type="ECO:0000256" key="1">
    <source>
        <dbReference type="ARBA" id="ARBA00004496"/>
    </source>
</evidence>
<dbReference type="GO" id="GO:0005737">
    <property type="term" value="C:cytoplasm"/>
    <property type="evidence" value="ECO:0007669"/>
    <property type="project" value="UniProtKB-SubCell"/>
</dbReference>
<evidence type="ECO:0000313" key="5">
    <source>
        <dbReference type="EMBL" id="KAF2760590.1"/>
    </source>
</evidence>
<feature type="region of interest" description="Disordered" evidence="3">
    <location>
        <begin position="164"/>
        <end position="197"/>
    </location>
</feature>
<feature type="compositionally biased region" description="Basic residues" evidence="3">
    <location>
        <begin position="1243"/>
        <end position="1252"/>
    </location>
</feature>
<reference evidence="5" key="1">
    <citation type="journal article" date="2020" name="Stud. Mycol.">
        <title>101 Dothideomycetes genomes: a test case for predicting lifestyles and emergence of pathogens.</title>
        <authorList>
            <person name="Haridas S."/>
            <person name="Albert R."/>
            <person name="Binder M."/>
            <person name="Bloem J."/>
            <person name="Labutti K."/>
            <person name="Salamov A."/>
            <person name="Andreopoulos B."/>
            <person name="Baker S."/>
            <person name="Barry K."/>
            <person name="Bills G."/>
            <person name="Bluhm B."/>
            <person name="Cannon C."/>
            <person name="Castanera R."/>
            <person name="Culley D."/>
            <person name="Daum C."/>
            <person name="Ezra D."/>
            <person name="Gonzalez J."/>
            <person name="Henrissat B."/>
            <person name="Kuo A."/>
            <person name="Liang C."/>
            <person name="Lipzen A."/>
            <person name="Lutzoni F."/>
            <person name="Magnuson J."/>
            <person name="Mondo S."/>
            <person name="Nolan M."/>
            <person name="Ohm R."/>
            <person name="Pangilinan J."/>
            <person name="Park H.-J."/>
            <person name="Ramirez L."/>
            <person name="Alfaro M."/>
            <person name="Sun H."/>
            <person name="Tritt A."/>
            <person name="Yoshinaga Y."/>
            <person name="Zwiers L.-H."/>
            <person name="Turgeon B."/>
            <person name="Goodwin S."/>
            <person name="Spatafora J."/>
            <person name="Crous P."/>
            <person name="Grigoriev I."/>
        </authorList>
    </citation>
    <scope>NUCLEOTIDE SEQUENCE</scope>
    <source>
        <strain evidence="5">CBS 121739</strain>
    </source>
</reference>
<evidence type="ECO:0000256" key="3">
    <source>
        <dbReference type="SAM" id="MobiDB-lite"/>
    </source>
</evidence>
<protein>
    <submittedName>
        <fullName evidence="5">ARM repeat-containing protein</fullName>
    </submittedName>
</protein>
<dbReference type="SMART" id="SM00543">
    <property type="entry name" value="MIF4G"/>
    <property type="match status" value="2"/>
</dbReference>
<feature type="compositionally biased region" description="Basic and acidic residues" evidence="3">
    <location>
        <begin position="944"/>
        <end position="959"/>
    </location>
</feature>
<feature type="domain" description="MIF4G" evidence="4">
    <location>
        <begin position="474"/>
        <end position="663"/>
    </location>
</feature>
<dbReference type="FunFam" id="1.25.40.180:FF:000052">
    <property type="entry name" value="Nonsense-mediated mRNA decay factor"/>
    <property type="match status" value="1"/>
</dbReference>
<comment type="subcellular location">
    <subcellularLocation>
        <location evidence="1">Cytoplasm</location>
    </subcellularLocation>
</comment>
<feature type="compositionally biased region" description="Basic and acidic residues" evidence="3">
    <location>
        <begin position="1118"/>
        <end position="1134"/>
    </location>
</feature>
<feature type="region of interest" description="Disordered" evidence="3">
    <location>
        <begin position="419"/>
        <end position="459"/>
    </location>
</feature>
<feature type="compositionally biased region" description="Basic and acidic residues" evidence="3">
    <location>
        <begin position="164"/>
        <end position="176"/>
    </location>
</feature>
<feature type="region of interest" description="Disordered" evidence="3">
    <location>
        <begin position="1101"/>
        <end position="1157"/>
    </location>
</feature>
<dbReference type="GO" id="GO:0003723">
    <property type="term" value="F:RNA binding"/>
    <property type="evidence" value="ECO:0007669"/>
    <property type="project" value="InterPro"/>
</dbReference>
<dbReference type="InterPro" id="IPR007193">
    <property type="entry name" value="Upf2/Nmd2_C"/>
</dbReference>
<dbReference type="Gene3D" id="4.10.80.160">
    <property type="match status" value="1"/>
</dbReference>
<dbReference type="FunFam" id="1.25.40.180:FF:000037">
    <property type="entry name" value="Nonsense-mediated mRNA decay factor (Upf2)"/>
    <property type="match status" value="1"/>
</dbReference>
<feature type="compositionally biased region" description="Basic and acidic residues" evidence="3">
    <location>
        <begin position="975"/>
        <end position="992"/>
    </location>
</feature>
<dbReference type="EMBL" id="ML996568">
    <property type="protein sequence ID" value="KAF2760590.1"/>
    <property type="molecule type" value="Genomic_DNA"/>
</dbReference>
<dbReference type="Gene3D" id="1.25.40.180">
    <property type="match status" value="3"/>
</dbReference>
<organism evidence="5 6">
    <name type="scientific">Pseudovirgaria hyperparasitica</name>
    <dbReference type="NCBI Taxonomy" id="470096"/>
    <lineage>
        <taxon>Eukaryota</taxon>
        <taxon>Fungi</taxon>
        <taxon>Dikarya</taxon>
        <taxon>Ascomycota</taxon>
        <taxon>Pezizomycotina</taxon>
        <taxon>Dothideomycetes</taxon>
        <taxon>Dothideomycetes incertae sedis</taxon>
        <taxon>Acrospermales</taxon>
        <taxon>Acrospermaceae</taxon>
        <taxon>Pseudovirgaria</taxon>
    </lineage>
</organism>
<feature type="region of interest" description="Disordered" evidence="3">
    <location>
        <begin position="1015"/>
        <end position="1067"/>
    </location>
</feature>
<keyword evidence="2" id="KW-0963">Cytoplasm</keyword>
<dbReference type="Pfam" id="PF02854">
    <property type="entry name" value="MIF4G"/>
    <property type="match status" value="2"/>
</dbReference>
<feature type="compositionally biased region" description="Basic and acidic residues" evidence="3">
    <location>
        <begin position="419"/>
        <end position="435"/>
    </location>
</feature>
<dbReference type="InterPro" id="IPR003890">
    <property type="entry name" value="MIF4G-like_typ-3"/>
</dbReference>
<dbReference type="SUPFAM" id="SSF48371">
    <property type="entry name" value="ARM repeat"/>
    <property type="match status" value="2"/>
</dbReference>
<dbReference type="GO" id="GO:0000184">
    <property type="term" value="P:nuclear-transcribed mRNA catabolic process, nonsense-mediated decay"/>
    <property type="evidence" value="ECO:0007669"/>
    <property type="project" value="InterPro"/>
</dbReference>
<dbReference type="Proteomes" id="UP000799437">
    <property type="component" value="Unassembled WGS sequence"/>
</dbReference>